<evidence type="ECO:0000259" key="2">
    <source>
        <dbReference type="Pfam" id="PF13449"/>
    </source>
</evidence>
<feature type="chain" id="PRO_5045935669" evidence="1">
    <location>
        <begin position="24"/>
        <end position="313"/>
    </location>
</feature>
<feature type="domain" description="Phytase-like" evidence="2">
    <location>
        <begin position="45"/>
        <end position="293"/>
    </location>
</feature>
<dbReference type="InterPro" id="IPR027372">
    <property type="entry name" value="Phytase-like_dom"/>
</dbReference>
<dbReference type="EMBL" id="CP091244">
    <property type="protein sequence ID" value="UJS26143.1"/>
    <property type="molecule type" value="Genomic_DNA"/>
</dbReference>
<dbReference type="SUPFAM" id="SSF82171">
    <property type="entry name" value="DPP6 N-terminal domain-like"/>
    <property type="match status" value="1"/>
</dbReference>
<keyword evidence="4" id="KW-1185">Reference proteome</keyword>
<name>A0ABY3T2S4_9GAMM</name>
<protein>
    <submittedName>
        <fullName evidence="3">Esterase-like activity of phytase family protein</fullName>
    </submittedName>
</protein>
<dbReference type="RefSeq" id="WP_236501492.1">
    <property type="nucleotide sequence ID" value="NZ_CP091244.1"/>
</dbReference>
<evidence type="ECO:0000313" key="4">
    <source>
        <dbReference type="Proteomes" id="UP001054801"/>
    </source>
</evidence>
<dbReference type="Pfam" id="PF13449">
    <property type="entry name" value="Phytase-like"/>
    <property type="match status" value="1"/>
</dbReference>
<accession>A0ABY3T2S4</accession>
<evidence type="ECO:0000256" key="1">
    <source>
        <dbReference type="SAM" id="SignalP"/>
    </source>
</evidence>
<reference evidence="3" key="1">
    <citation type="journal article" date="2022" name="Microorganisms">
        <title>Two New Species of Filamentous Sulfur Bacteria of the Genus Thiothrix, Thiothrix winogradskyi sp. nov. and 'Candidatus Thiothrix sulfatifontis' sp. nov.</title>
        <authorList>
            <person name="Ravin N.V."/>
            <person name="Rossetti S."/>
            <person name="Beletsky A.V."/>
            <person name="Kadnikov V.V."/>
            <person name="Rudenko T.S."/>
            <person name="Smolyakov D.D."/>
            <person name="Moskvitina M.I."/>
            <person name="Gureeva M.V."/>
            <person name="Mardanov A.V."/>
            <person name="Grabovich M.Y."/>
        </authorList>
    </citation>
    <scope>NUCLEOTIDE SEQUENCE</scope>
    <source>
        <strain evidence="3">CT3</strain>
    </source>
</reference>
<feature type="signal peptide" evidence="1">
    <location>
        <begin position="1"/>
        <end position="23"/>
    </location>
</feature>
<organism evidence="3 4">
    <name type="scientific">Thiothrix winogradskyi</name>
    <dbReference type="NCBI Taxonomy" id="96472"/>
    <lineage>
        <taxon>Bacteria</taxon>
        <taxon>Pseudomonadati</taxon>
        <taxon>Pseudomonadota</taxon>
        <taxon>Gammaproteobacteria</taxon>
        <taxon>Thiotrichales</taxon>
        <taxon>Thiotrichaceae</taxon>
        <taxon>Thiothrix</taxon>
    </lineage>
</organism>
<sequence>MMRFGLLLLLLMQTMLMSVNVNATPVLEVQNSLVIPPHTVNGIKISELSGLVWDQDEQLLYAISDKGAIFHFKLDIQGNRLTAAEAVYAANLMDKDGERIKKGRRDSEGLTLMNANNGKTGDSQLVIAFEGIPRIIRFTPQGQAIKNISLPAELDDKNAYQHGNNSLESVTFHPRYGFITAPEMPLKGQPRNLHTLYSTKGQQWSFMAYPATNSGISAMEVLPNGNLLVMERAWSGFPNPLVVSLRYLDFQQCSKDQACTLQDLKVLSSHLLVDNYEGLTHIQGNQYLMVGDDGNEDFLPTTLTLFTLDLGKP</sequence>
<dbReference type="Proteomes" id="UP001054801">
    <property type="component" value="Chromosome"/>
</dbReference>
<keyword evidence="1" id="KW-0732">Signal</keyword>
<gene>
    <name evidence="3" type="ORF">L2Y54_08905</name>
</gene>
<proteinExistence type="predicted"/>
<evidence type="ECO:0000313" key="3">
    <source>
        <dbReference type="EMBL" id="UJS26143.1"/>
    </source>
</evidence>